<dbReference type="InterPro" id="IPR016181">
    <property type="entry name" value="Acyl_CoA_acyltransferase"/>
</dbReference>
<reference evidence="1 2" key="1">
    <citation type="submission" date="2018-08" db="EMBL/GenBank/DDBJ databases">
        <title>Whole Genome Sequence of the Moderate Halophilic Marine Bacterium Marinobacter litoralis Sw-45.</title>
        <authorList>
            <person name="Musa H."/>
        </authorList>
    </citation>
    <scope>NUCLEOTIDE SEQUENCE [LARGE SCALE GENOMIC DNA]</scope>
    <source>
        <strain evidence="1 2">Sw-45</strain>
    </source>
</reference>
<dbReference type="SUPFAM" id="SSF55729">
    <property type="entry name" value="Acyl-CoA N-acyltransferases (Nat)"/>
    <property type="match status" value="1"/>
</dbReference>
<protein>
    <submittedName>
        <fullName evidence="1">Uncharacterized protein</fullName>
    </submittedName>
</protein>
<keyword evidence="2" id="KW-1185">Reference proteome</keyword>
<gene>
    <name evidence="1" type="ORF">DOQ08_00825</name>
</gene>
<evidence type="ECO:0000313" key="2">
    <source>
        <dbReference type="Proteomes" id="UP000265903"/>
    </source>
</evidence>
<dbReference type="OrthoDB" id="8542820at2"/>
<dbReference type="Proteomes" id="UP000265903">
    <property type="component" value="Unassembled WGS sequence"/>
</dbReference>
<evidence type="ECO:0000313" key="1">
    <source>
        <dbReference type="EMBL" id="RMJ06140.1"/>
    </source>
</evidence>
<name>A0A3M2RLB4_9GAMM</name>
<dbReference type="RefSeq" id="WP_114333605.1">
    <property type="nucleotide sequence ID" value="NZ_QMDL01000001.1"/>
</dbReference>
<accession>A0A3M2RLB4</accession>
<organism evidence="1 2">
    <name type="scientific">Marinobacter litoralis</name>
    <dbReference type="NCBI Taxonomy" id="187981"/>
    <lineage>
        <taxon>Bacteria</taxon>
        <taxon>Pseudomonadati</taxon>
        <taxon>Pseudomonadota</taxon>
        <taxon>Gammaproteobacteria</taxon>
        <taxon>Pseudomonadales</taxon>
        <taxon>Marinobacteraceae</taxon>
        <taxon>Marinobacter</taxon>
    </lineage>
</organism>
<sequence>MVEISPYNDQLHRDQVLALFPDVPFKRDLWEYQFLLNPGAMKHNFSPVIAVNAQRVVGFNGVVPVAMLWNGQVREGLWSCDFKVCSELRGKGVGRLIKEELAQRSPILISFGISPVAAIVLERMGWHANKDVHFLKKIRCPSSVRDHALSVFQCLTSAVNWTSGGDEYSVSVQDSLPKQSDVDALWDEVKTGYDKVVVRNWSYLHWRYETHPLASYRFLELKNRANQLKAIGIVRASGGQVRLVDYMGPAQDIAVKRALVKGVLNSWSDAKAFSAMTSDSQFKKVMKSLGFYQGREQPRFYVWTSERAFTSGECERNTQGWFIMGGDSDGELLQAARESWSEQINHREQV</sequence>
<dbReference type="EMBL" id="QMDL01000001">
    <property type="protein sequence ID" value="RMJ06140.1"/>
    <property type="molecule type" value="Genomic_DNA"/>
</dbReference>
<proteinExistence type="predicted"/>
<comment type="caution">
    <text evidence="1">The sequence shown here is derived from an EMBL/GenBank/DDBJ whole genome shotgun (WGS) entry which is preliminary data.</text>
</comment>
<dbReference type="AlphaFoldDB" id="A0A3M2RLB4"/>